<accession>A0ABT1HFG3</accession>
<sequence length="68" mass="7643">MWTPLPSMDHDETAGLHRLHLEHSVANHASCRIAEKAGFVAEGIHRSSVPHADGWHDMHFHGRVSTDR</sequence>
<organism evidence="1 2">
    <name type="scientific">Williamsia maris</name>
    <dbReference type="NCBI Taxonomy" id="72806"/>
    <lineage>
        <taxon>Bacteria</taxon>
        <taxon>Bacillati</taxon>
        <taxon>Actinomycetota</taxon>
        <taxon>Actinomycetes</taxon>
        <taxon>Mycobacteriales</taxon>
        <taxon>Nocardiaceae</taxon>
        <taxon>Williamsia</taxon>
    </lineage>
</organism>
<comment type="caution">
    <text evidence="1">The sequence shown here is derived from an EMBL/GenBank/DDBJ whole genome shotgun (WGS) entry which is preliminary data.</text>
</comment>
<dbReference type="InterPro" id="IPR016181">
    <property type="entry name" value="Acyl_CoA_acyltransferase"/>
</dbReference>
<protein>
    <recommendedName>
        <fullName evidence="3">Acetyltransferase (GNAT) family protein</fullName>
    </recommendedName>
</protein>
<evidence type="ECO:0000313" key="2">
    <source>
        <dbReference type="Proteomes" id="UP001206895"/>
    </source>
</evidence>
<evidence type="ECO:0000313" key="1">
    <source>
        <dbReference type="EMBL" id="MCP2176983.1"/>
    </source>
</evidence>
<dbReference type="Gene3D" id="3.40.630.30">
    <property type="match status" value="1"/>
</dbReference>
<proteinExistence type="predicted"/>
<keyword evidence="2" id="KW-1185">Reference proteome</keyword>
<evidence type="ECO:0008006" key="3">
    <source>
        <dbReference type="Google" id="ProtNLM"/>
    </source>
</evidence>
<dbReference type="Proteomes" id="UP001206895">
    <property type="component" value="Unassembled WGS sequence"/>
</dbReference>
<name>A0ABT1HFG3_9NOCA</name>
<reference evidence="1 2" key="1">
    <citation type="submission" date="2022-06" db="EMBL/GenBank/DDBJ databases">
        <title>Genomic Encyclopedia of Archaeal and Bacterial Type Strains, Phase II (KMG-II): from individual species to whole genera.</title>
        <authorList>
            <person name="Goeker M."/>
        </authorList>
    </citation>
    <scope>NUCLEOTIDE SEQUENCE [LARGE SCALE GENOMIC DNA]</scope>
    <source>
        <strain evidence="1 2">DSM 44693</strain>
    </source>
</reference>
<dbReference type="EMBL" id="JAMTCJ010000003">
    <property type="protein sequence ID" value="MCP2176983.1"/>
    <property type="molecule type" value="Genomic_DNA"/>
</dbReference>
<gene>
    <name evidence="1" type="ORF">LX13_002811</name>
</gene>
<dbReference type="SUPFAM" id="SSF55729">
    <property type="entry name" value="Acyl-CoA N-acyltransferases (Nat)"/>
    <property type="match status" value="1"/>
</dbReference>